<sequence>MNINKNLCEKLYLEVKAKLQNEFIQRGMTYRGSETSIWKLVNPSTDKTYFQTILEEHTQLLFSTTFNTMYLWRKRNEVQSREVVNFQEDYLELFTKFLGYPNPQSYISEFSLTLHNYFGIKNEGKIVVVQPIFDANKDVPPPDMQGKFPRANEQTVDSRDTECLLELIQLFHSYHQILPQRVYDQELITHKGDKYEFNETILNLNKTNCIFSIGFYSNYFFRWVLANYAYPYLEFDDKNIRFRIKYFHPILEQTVWSDFYQGSDNFDVGFICKLPIQFGTSTVPCYFFCGLENKATLAMTMYLCQSWKNLSQKHDTERDLPIGDAPFVMVMRVNRSNLKEIYCEKVVVLDFE</sequence>
<gene>
    <name evidence="1" type="ORF">FHS57_000948</name>
</gene>
<dbReference type="Proteomes" id="UP000541352">
    <property type="component" value="Unassembled WGS sequence"/>
</dbReference>
<proteinExistence type="predicted"/>
<name>A0A7W5ZJM2_9BACT</name>
<reference evidence="1 2" key="1">
    <citation type="submission" date="2020-08" db="EMBL/GenBank/DDBJ databases">
        <title>Genomic Encyclopedia of Type Strains, Phase IV (KMG-IV): sequencing the most valuable type-strain genomes for metagenomic binning, comparative biology and taxonomic classification.</title>
        <authorList>
            <person name="Goeker M."/>
        </authorList>
    </citation>
    <scope>NUCLEOTIDE SEQUENCE [LARGE SCALE GENOMIC DNA]</scope>
    <source>
        <strain evidence="1 2">DSM 17976</strain>
    </source>
</reference>
<evidence type="ECO:0000313" key="2">
    <source>
        <dbReference type="Proteomes" id="UP000541352"/>
    </source>
</evidence>
<protein>
    <submittedName>
        <fullName evidence="1">Uncharacterized protein</fullName>
    </submittedName>
</protein>
<dbReference type="AlphaFoldDB" id="A0A7W5ZJM2"/>
<keyword evidence="2" id="KW-1185">Reference proteome</keyword>
<dbReference type="EMBL" id="JACIBY010000001">
    <property type="protein sequence ID" value="MBB3836966.1"/>
    <property type="molecule type" value="Genomic_DNA"/>
</dbReference>
<comment type="caution">
    <text evidence="1">The sequence shown here is derived from an EMBL/GenBank/DDBJ whole genome shotgun (WGS) entry which is preliminary data.</text>
</comment>
<evidence type="ECO:0000313" key="1">
    <source>
        <dbReference type="EMBL" id="MBB3836966.1"/>
    </source>
</evidence>
<accession>A0A7W5ZJM2</accession>
<organism evidence="1 2">
    <name type="scientific">Runella defluvii</name>
    <dbReference type="NCBI Taxonomy" id="370973"/>
    <lineage>
        <taxon>Bacteria</taxon>
        <taxon>Pseudomonadati</taxon>
        <taxon>Bacteroidota</taxon>
        <taxon>Cytophagia</taxon>
        <taxon>Cytophagales</taxon>
        <taxon>Spirosomataceae</taxon>
        <taxon>Runella</taxon>
    </lineage>
</organism>
<dbReference type="RefSeq" id="WP_183971706.1">
    <property type="nucleotide sequence ID" value="NZ_JACIBY010000001.1"/>
</dbReference>